<evidence type="ECO:0000313" key="2">
    <source>
        <dbReference type="EMBL" id="VDN10887.1"/>
    </source>
</evidence>
<keyword evidence="3" id="KW-1185">Reference proteome</keyword>
<feature type="compositionally biased region" description="Low complexity" evidence="1">
    <location>
        <begin position="27"/>
        <end position="42"/>
    </location>
</feature>
<feature type="compositionally biased region" description="Acidic residues" evidence="1">
    <location>
        <begin position="87"/>
        <end position="96"/>
    </location>
</feature>
<sequence length="112" mass="11510">MLDQGGLNDPFRAPLSNHQSPLPSLPPASAASVGSSSSRVAPKGMEGLIPPTSLTIGTRAVATRAKLSSAGISQSSNVNPPSAFDDQFSEDEEMDDLFSLATEGTTKPGKNP</sequence>
<dbReference type="Proteomes" id="UP000281553">
    <property type="component" value="Unassembled WGS sequence"/>
</dbReference>
<dbReference type="AlphaFoldDB" id="A0A3P7LG90"/>
<evidence type="ECO:0000313" key="3">
    <source>
        <dbReference type="Proteomes" id="UP000281553"/>
    </source>
</evidence>
<reference evidence="2 3" key="1">
    <citation type="submission" date="2018-11" db="EMBL/GenBank/DDBJ databases">
        <authorList>
            <consortium name="Pathogen Informatics"/>
        </authorList>
    </citation>
    <scope>NUCLEOTIDE SEQUENCE [LARGE SCALE GENOMIC DNA]</scope>
</reference>
<organism evidence="2 3">
    <name type="scientific">Dibothriocephalus latus</name>
    <name type="common">Fish tapeworm</name>
    <name type="synonym">Diphyllobothrium latum</name>
    <dbReference type="NCBI Taxonomy" id="60516"/>
    <lineage>
        <taxon>Eukaryota</taxon>
        <taxon>Metazoa</taxon>
        <taxon>Spiralia</taxon>
        <taxon>Lophotrochozoa</taxon>
        <taxon>Platyhelminthes</taxon>
        <taxon>Cestoda</taxon>
        <taxon>Eucestoda</taxon>
        <taxon>Diphyllobothriidea</taxon>
        <taxon>Diphyllobothriidae</taxon>
        <taxon>Dibothriocephalus</taxon>
    </lineage>
</organism>
<protein>
    <submittedName>
        <fullName evidence="2">Uncharacterized protein</fullName>
    </submittedName>
</protein>
<gene>
    <name evidence="2" type="ORF">DILT_LOCUS6718</name>
</gene>
<accession>A0A3P7LG90</accession>
<dbReference type="EMBL" id="UYRU01050221">
    <property type="protein sequence ID" value="VDN10887.1"/>
    <property type="molecule type" value="Genomic_DNA"/>
</dbReference>
<feature type="region of interest" description="Disordered" evidence="1">
    <location>
        <begin position="1"/>
        <end position="52"/>
    </location>
</feature>
<feature type="region of interest" description="Disordered" evidence="1">
    <location>
        <begin position="66"/>
        <end position="112"/>
    </location>
</feature>
<feature type="compositionally biased region" description="Polar residues" evidence="1">
    <location>
        <begin position="70"/>
        <end position="80"/>
    </location>
</feature>
<proteinExistence type="predicted"/>
<name>A0A3P7LG90_DIBLA</name>
<evidence type="ECO:0000256" key="1">
    <source>
        <dbReference type="SAM" id="MobiDB-lite"/>
    </source>
</evidence>